<evidence type="ECO:0000313" key="4">
    <source>
        <dbReference type="Proteomes" id="UP000247814"/>
    </source>
</evidence>
<feature type="domain" description="Baseplate J-like central" evidence="2">
    <location>
        <begin position="209"/>
        <end position="301"/>
    </location>
</feature>
<dbReference type="Pfam" id="PF26078">
    <property type="entry name" value="Baseplate_J_M"/>
    <property type="match status" value="1"/>
</dbReference>
<dbReference type="OrthoDB" id="7565172at2"/>
<evidence type="ECO:0000259" key="2">
    <source>
        <dbReference type="Pfam" id="PF26078"/>
    </source>
</evidence>
<comment type="caution">
    <text evidence="3">The sequence shown here is derived from an EMBL/GenBank/DDBJ whole genome shotgun (WGS) entry which is preliminary data.</text>
</comment>
<proteinExistence type="predicted"/>
<dbReference type="Pfam" id="PF04865">
    <property type="entry name" value="Baseplate_J"/>
    <property type="match status" value="1"/>
</dbReference>
<gene>
    <name evidence="3" type="ORF">CFR77_06595</name>
</gene>
<name>A0A318QK15_9PROT</name>
<dbReference type="EMBL" id="NKUA01000007">
    <property type="protein sequence ID" value="PYD79405.1"/>
    <property type="molecule type" value="Genomic_DNA"/>
</dbReference>
<dbReference type="PANTHER" id="PTHR37829">
    <property type="entry name" value="PHAGE-LIKE ELEMENT PBSX PROTEIN XKDT"/>
    <property type="match status" value="1"/>
</dbReference>
<dbReference type="PANTHER" id="PTHR37829:SF3">
    <property type="entry name" value="PROTEIN JAYE-RELATED"/>
    <property type="match status" value="1"/>
</dbReference>
<organism evidence="3 4">
    <name type="scientific">Komagataeibacter sucrofermentans</name>
    <dbReference type="NCBI Taxonomy" id="1053551"/>
    <lineage>
        <taxon>Bacteria</taxon>
        <taxon>Pseudomonadati</taxon>
        <taxon>Pseudomonadota</taxon>
        <taxon>Alphaproteobacteria</taxon>
        <taxon>Acetobacterales</taxon>
        <taxon>Acetobacteraceae</taxon>
        <taxon>Komagataeibacter</taxon>
    </lineage>
</organism>
<dbReference type="InterPro" id="IPR058531">
    <property type="entry name" value="Baseplate_J_M"/>
</dbReference>
<dbReference type="Proteomes" id="UP000247814">
    <property type="component" value="Unassembled WGS sequence"/>
</dbReference>
<accession>A0A318QK15</accession>
<dbReference type="InterPro" id="IPR006949">
    <property type="entry name" value="Barrel_Baseplate_J-like"/>
</dbReference>
<evidence type="ECO:0000313" key="3">
    <source>
        <dbReference type="EMBL" id="PYD79405.1"/>
    </source>
</evidence>
<keyword evidence="4" id="KW-1185">Reference proteome</keyword>
<reference evidence="3 4" key="1">
    <citation type="submission" date="2017-07" db="EMBL/GenBank/DDBJ databases">
        <title>A draft genome sequence of Komagataeibacter sucrofermentans LMG 18788.</title>
        <authorList>
            <person name="Skraban J."/>
            <person name="Cleenwerck I."/>
            <person name="Vandamme P."/>
            <person name="Trcek J."/>
        </authorList>
    </citation>
    <scope>NUCLEOTIDE SEQUENCE [LARGE SCALE GENOMIC DNA]</scope>
    <source>
        <strain evidence="3 4">LMG 18788</strain>
    </source>
</reference>
<feature type="domain" description="Baseplate protein J-like barrel" evidence="1">
    <location>
        <begin position="107"/>
        <end position="183"/>
    </location>
</feature>
<dbReference type="AlphaFoldDB" id="A0A318QK15"/>
<dbReference type="InterPro" id="IPR052399">
    <property type="entry name" value="Phage_Baseplate_Assmbl_Protein"/>
</dbReference>
<protein>
    <submittedName>
        <fullName evidence="3">Uncharacterized protein</fullName>
    </submittedName>
</protein>
<evidence type="ECO:0000259" key="1">
    <source>
        <dbReference type="Pfam" id="PF04865"/>
    </source>
</evidence>
<sequence length="387" mass="39663">MALPASIHGCGRCPDMPYARPTLTQLIDRAQQDVQDGGLQSADPLLDPSVLLILSYAIAAVSYEHYGYQDYIARQSTPSGATGEYAMLWGALKGIFRKDATAAIVALSFTGVAGTDLPAGTVVTTDGNLSFATTADAKVDATGTLTVQATAQGTGSGYNLAAGTTIGIATPIDGINSSGTVSAIVTSGADQETEDAFKSRYLTRYASPAQGGSEADYVSWALDVPGVTRAWCGSPGLFGDATVPVYVMMDDTNAANGGFPLGTNGTSSTDTRYTPATQDLLTVANAIQSEKPVTDIVIAVAPQPYPIEITLTGLGSIDDAMKASIEAALADLFLRIGSPFGTTVQGSQIAGALNAIPDIPAFSVLAPVGSITVPVGYLPTAAEPTYQ</sequence>